<feature type="signal peptide" evidence="1">
    <location>
        <begin position="1"/>
        <end position="21"/>
    </location>
</feature>
<gene>
    <name evidence="2" type="ORF">EJ08DRAFT_627812</name>
</gene>
<accession>A0A9P4NZ23</accession>
<feature type="chain" id="PRO_5040480880" evidence="1">
    <location>
        <begin position="22"/>
        <end position="118"/>
    </location>
</feature>
<organism evidence="2 3">
    <name type="scientific">Tothia fuscella</name>
    <dbReference type="NCBI Taxonomy" id="1048955"/>
    <lineage>
        <taxon>Eukaryota</taxon>
        <taxon>Fungi</taxon>
        <taxon>Dikarya</taxon>
        <taxon>Ascomycota</taxon>
        <taxon>Pezizomycotina</taxon>
        <taxon>Dothideomycetes</taxon>
        <taxon>Pleosporomycetidae</taxon>
        <taxon>Venturiales</taxon>
        <taxon>Cylindrosympodiaceae</taxon>
        <taxon>Tothia</taxon>
    </lineage>
</organism>
<comment type="caution">
    <text evidence="2">The sequence shown here is derived from an EMBL/GenBank/DDBJ whole genome shotgun (WGS) entry which is preliminary data.</text>
</comment>
<sequence>MHFTNTAAFTILVTLATVSTAVPLEETSSTNAIAEGTQVGATARAWHGDLCHDLESSTTLTGSGSYRCVAVGSSRSISADRDGCRVATYSGNNCRGSKFSVPDNACHSVLFGSYEVSC</sequence>
<reference evidence="2" key="1">
    <citation type="journal article" date="2020" name="Stud. Mycol.">
        <title>101 Dothideomycetes genomes: a test case for predicting lifestyles and emergence of pathogens.</title>
        <authorList>
            <person name="Haridas S."/>
            <person name="Albert R."/>
            <person name="Binder M."/>
            <person name="Bloem J."/>
            <person name="Labutti K."/>
            <person name="Salamov A."/>
            <person name="Andreopoulos B."/>
            <person name="Baker S."/>
            <person name="Barry K."/>
            <person name="Bills G."/>
            <person name="Bluhm B."/>
            <person name="Cannon C."/>
            <person name="Castanera R."/>
            <person name="Culley D."/>
            <person name="Daum C."/>
            <person name="Ezra D."/>
            <person name="Gonzalez J."/>
            <person name="Henrissat B."/>
            <person name="Kuo A."/>
            <person name="Liang C."/>
            <person name="Lipzen A."/>
            <person name="Lutzoni F."/>
            <person name="Magnuson J."/>
            <person name="Mondo S."/>
            <person name="Nolan M."/>
            <person name="Ohm R."/>
            <person name="Pangilinan J."/>
            <person name="Park H.-J."/>
            <person name="Ramirez L."/>
            <person name="Alfaro M."/>
            <person name="Sun H."/>
            <person name="Tritt A."/>
            <person name="Yoshinaga Y."/>
            <person name="Zwiers L.-H."/>
            <person name="Turgeon B."/>
            <person name="Goodwin S."/>
            <person name="Spatafora J."/>
            <person name="Crous P."/>
            <person name="Grigoriev I."/>
        </authorList>
    </citation>
    <scope>NUCLEOTIDE SEQUENCE</scope>
    <source>
        <strain evidence="2">CBS 130266</strain>
    </source>
</reference>
<evidence type="ECO:0000256" key="1">
    <source>
        <dbReference type="SAM" id="SignalP"/>
    </source>
</evidence>
<evidence type="ECO:0000313" key="2">
    <source>
        <dbReference type="EMBL" id="KAF2434295.1"/>
    </source>
</evidence>
<dbReference type="AlphaFoldDB" id="A0A9P4NZ23"/>
<evidence type="ECO:0000313" key="3">
    <source>
        <dbReference type="Proteomes" id="UP000800235"/>
    </source>
</evidence>
<dbReference type="EMBL" id="MU007017">
    <property type="protein sequence ID" value="KAF2434295.1"/>
    <property type="molecule type" value="Genomic_DNA"/>
</dbReference>
<name>A0A9P4NZ23_9PEZI</name>
<dbReference type="OrthoDB" id="3776223at2759"/>
<protein>
    <submittedName>
        <fullName evidence="2">Uncharacterized protein</fullName>
    </submittedName>
</protein>
<dbReference type="Proteomes" id="UP000800235">
    <property type="component" value="Unassembled WGS sequence"/>
</dbReference>
<keyword evidence="3" id="KW-1185">Reference proteome</keyword>
<proteinExistence type="predicted"/>
<keyword evidence="1" id="KW-0732">Signal</keyword>